<name>A0A8H3M212_9GLOM</name>
<dbReference type="Proteomes" id="UP000615446">
    <property type="component" value="Unassembled WGS sequence"/>
</dbReference>
<evidence type="ECO:0000256" key="4">
    <source>
        <dbReference type="ARBA" id="ARBA00023128"/>
    </source>
</evidence>
<evidence type="ECO:0000256" key="7">
    <source>
        <dbReference type="ARBA" id="ARBA00040757"/>
    </source>
</evidence>
<evidence type="ECO:0000256" key="3">
    <source>
        <dbReference type="ARBA" id="ARBA00022980"/>
    </source>
</evidence>
<dbReference type="PANTHER" id="PTHR10871">
    <property type="entry name" value="30S RIBOSOMAL PROTEIN S13/40S RIBOSOMAL PROTEIN S18"/>
    <property type="match status" value="1"/>
</dbReference>
<comment type="caution">
    <text evidence="8">The sequence shown here is derived from an EMBL/GenBank/DDBJ whole genome shotgun (WGS) entry which is preliminary data.</text>
</comment>
<dbReference type="Pfam" id="PF00416">
    <property type="entry name" value="Ribosomal_S13"/>
    <property type="match status" value="1"/>
</dbReference>
<evidence type="ECO:0000256" key="1">
    <source>
        <dbReference type="ARBA" id="ARBA00004173"/>
    </source>
</evidence>
<dbReference type="InterPro" id="IPR001892">
    <property type="entry name" value="Ribosomal_uS13"/>
</dbReference>
<evidence type="ECO:0000313" key="9">
    <source>
        <dbReference type="Proteomes" id="UP000615446"/>
    </source>
</evidence>
<dbReference type="Gene3D" id="1.10.8.50">
    <property type="match status" value="1"/>
</dbReference>
<sequence>MGISNQKLIDDNILRNKMILIQTFNNYFIMPVLLLGVSLPDKKLVRIALTYFYGIGHNTAQKLCSKFSIHNTCRISDLSESQLNAISLELNNMTIESDLRRQVKNNILHHRVIGNYKGKRHAMGYPVRGQRTRTNAKTAKKLNGKWLRNFTTLTNPTITSSTSLSSNVFIKPSIPLMTHFKPFERFFSRFF</sequence>
<dbReference type="PROSITE" id="PS50159">
    <property type="entry name" value="RIBOSOMAL_S13_2"/>
    <property type="match status" value="1"/>
</dbReference>
<dbReference type="FunFam" id="4.10.910.10:FF:000004">
    <property type="entry name" value="Small subunit ribosomal protein S13"/>
    <property type="match status" value="1"/>
</dbReference>
<keyword evidence="3 8" id="KW-0689">Ribosomal protein</keyword>
<dbReference type="HAMAP" id="MF_01315">
    <property type="entry name" value="Ribosomal_uS13"/>
    <property type="match status" value="1"/>
</dbReference>
<reference evidence="8" key="1">
    <citation type="submission" date="2019-10" db="EMBL/GenBank/DDBJ databases">
        <title>Conservation and host-specific expression of non-tandemly repeated heterogenous ribosome RNA gene in arbuscular mycorrhizal fungi.</title>
        <authorList>
            <person name="Maeda T."/>
            <person name="Kobayashi Y."/>
            <person name="Nakagawa T."/>
            <person name="Ezawa T."/>
            <person name="Yamaguchi K."/>
            <person name="Bino T."/>
            <person name="Nishimoto Y."/>
            <person name="Shigenobu S."/>
            <person name="Kawaguchi M."/>
        </authorList>
    </citation>
    <scope>NUCLEOTIDE SEQUENCE</scope>
    <source>
        <strain evidence="8">HR1</strain>
    </source>
</reference>
<dbReference type="InterPro" id="IPR027437">
    <property type="entry name" value="Rbsml_uS13_C"/>
</dbReference>
<dbReference type="AlphaFoldDB" id="A0A8H3M212"/>
<comment type="function">
    <text evidence="6">Component of the mitochondrial ribosome (mitoribosome), a dedicated translation machinery responsible for the synthesis of mitochondrial genome-encoded proteins, including at least some of the essential transmembrane subunits of the mitochondrial respiratory chain. The mitoribosomes are attached to the mitochondrial inner membrane and translation products are cotranslationally integrated into the membrane.</text>
</comment>
<keyword evidence="5" id="KW-0687">Ribonucleoprotein</keyword>
<dbReference type="GO" id="GO:0003723">
    <property type="term" value="F:RNA binding"/>
    <property type="evidence" value="ECO:0007669"/>
    <property type="project" value="InterPro"/>
</dbReference>
<keyword evidence="4" id="KW-0496">Mitochondrion</keyword>
<comment type="subcellular location">
    <subcellularLocation>
        <location evidence="1">Mitochondrion</location>
    </subcellularLocation>
</comment>
<dbReference type="PANTHER" id="PTHR10871:SF1">
    <property type="entry name" value="SMALL RIBOSOMAL SUBUNIT PROTEIN US13M"/>
    <property type="match status" value="1"/>
</dbReference>
<dbReference type="EMBL" id="BLAL01000278">
    <property type="protein sequence ID" value="GES99237.1"/>
    <property type="molecule type" value="Genomic_DNA"/>
</dbReference>
<dbReference type="PROSITE" id="PS00646">
    <property type="entry name" value="RIBOSOMAL_S13_1"/>
    <property type="match status" value="1"/>
</dbReference>
<dbReference type="FunFam" id="1.10.8.50:FF:000001">
    <property type="entry name" value="30S ribosomal protein S13"/>
    <property type="match status" value="1"/>
</dbReference>
<dbReference type="GO" id="GO:0003735">
    <property type="term" value="F:structural constituent of ribosome"/>
    <property type="evidence" value="ECO:0007669"/>
    <property type="project" value="InterPro"/>
</dbReference>
<proteinExistence type="inferred from homology"/>
<dbReference type="InterPro" id="IPR010979">
    <property type="entry name" value="Ribosomal_uS13-like_H2TH"/>
</dbReference>
<dbReference type="GO" id="GO:0006412">
    <property type="term" value="P:translation"/>
    <property type="evidence" value="ECO:0007669"/>
    <property type="project" value="InterPro"/>
</dbReference>
<gene>
    <name evidence="8" type="ORF">RCL2_002574700</name>
</gene>
<comment type="similarity">
    <text evidence="2">Belongs to the universal ribosomal protein uS13 family.</text>
</comment>
<accession>A0A8H3M212</accession>
<protein>
    <recommendedName>
        <fullName evidence="7">Small ribosomal subunit protein uS13m</fullName>
    </recommendedName>
</protein>
<dbReference type="OrthoDB" id="525520at2759"/>
<dbReference type="GO" id="GO:0005739">
    <property type="term" value="C:mitochondrion"/>
    <property type="evidence" value="ECO:0007669"/>
    <property type="project" value="UniProtKB-SubCell"/>
</dbReference>
<dbReference type="GO" id="GO:0015935">
    <property type="term" value="C:small ribosomal subunit"/>
    <property type="evidence" value="ECO:0007669"/>
    <property type="project" value="TreeGrafter"/>
</dbReference>
<evidence type="ECO:0000313" key="8">
    <source>
        <dbReference type="EMBL" id="GES99237.1"/>
    </source>
</evidence>
<evidence type="ECO:0000256" key="5">
    <source>
        <dbReference type="ARBA" id="ARBA00023274"/>
    </source>
</evidence>
<dbReference type="Gene3D" id="4.10.910.10">
    <property type="entry name" value="30s ribosomal protein s13, domain 2"/>
    <property type="match status" value="1"/>
</dbReference>
<evidence type="ECO:0000256" key="6">
    <source>
        <dbReference type="ARBA" id="ARBA00037226"/>
    </source>
</evidence>
<dbReference type="SUPFAM" id="SSF46946">
    <property type="entry name" value="S13-like H2TH domain"/>
    <property type="match status" value="1"/>
</dbReference>
<dbReference type="InterPro" id="IPR018269">
    <property type="entry name" value="Ribosomal_uS13_CS"/>
</dbReference>
<organism evidence="8 9">
    <name type="scientific">Rhizophagus clarus</name>
    <dbReference type="NCBI Taxonomy" id="94130"/>
    <lineage>
        <taxon>Eukaryota</taxon>
        <taxon>Fungi</taxon>
        <taxon>Fungi incertae sedis</taxon>
        <taxon>Mucoromycota</taxon>
        <taxon>Glomeromycotina</taxon>
        <taxon>Glomeromycetes</taxon>
        <taxon>Glomerales</taxon>
        <taxon>Glomeraceae</taxon>
        <taxon>Rhizophagus</taxon>
    </lineage>
</organism>
<evidence type="ECO:0000256" key="2">
    <source>
        <dbReference type="ARBA" id="ARBA00008080"/>
    </source>
</evidence>